<keyword evidence="3" id="KW-1185">Reference proteome</keyword>
<reference evidence="3" key="1">
    <citation type="journal article" date="2019" name="Int. J. Syst. Evol. Microbiol.">
        <title>The Global Catalogue of Microorganisms (GCM) 10K type strain sequencing project: providing services to taxonomists for standard genome sequencing and annotation.</title>
        <authorList>
            <consortium name="The Broad Institute Genomics Platform"/>
            <consortium name="The Broad Institute Genome Sequencing Center for Infectious Disease"/>
            <person name="Wu L."/>
            <person name="Ma J."/>
        </authorList>
    </citation>
    <scope>NUCLEOTIDE SEQUENCE [LARGE SCALE GENOMIC DNA]</scope>
    <source>
        <strain evidence="3">CGMCC 4.7241</strain>
    </source>
</reference>
<feature type="region of interest" description="Disordered" evidence="1">
    <location>
        <begin position="58"/>
        <end position="79"/>
    </location>
</feature>
<dbReference type="EMBL" id="JBHRZH010000036">
    <property type="protein sequence ID" value="MFC3765011.1"/>
    <property type="molecule type" value="Genomic_DNA"/>
</dbReference>
<organism evidence="2 3">
    <name type="scientific">Tenggerimyces flavus</name>
    <dbReference type="NCBI Taxonomy" id="1708749"/>
    <lineage>
        <taxon>Bacteria</taxon>
        <taxon>Bacillati</taxon>
        <taxon>Actinomycetota</taxon>
        <taxon>Actinomycetes</taxon>
        <taxon>Propionibacteriales</taxon>
        <taxon>Nocardioidaceae</taxon>
        <taxon>Tenggerimyces</taxon>
    </lineage>
</organism>
<comment type="caution">
    <text evidence="2">The sequence shown here is derived from an EMBL/GenBank/DDBJ whole genome shotgun (WGS) entry which is preliminary data.</text>
</comment>
<evidence type="ECO:0000313" key="3">
    <source>
        <dbReference type="Proteomes" id="UP001595699"/>
    </source>
</evidence>
<gene>
    <name evidence="2" type="ORF">ACFOUW_29530</name>
</gene>
<evidence type="ECO:0000313" key="2">
    <source>
        <dbReference type="EMBL" id="MFC3765011.1"/>
    </source>
</evidence>
<proteinExistence type="predicted"/>
<accession>A0ABV7YI39</accession>
<dbReference type="Proteomes" id="UP001595699">
    <property type="component" value="Unassembled WGS sequence"/>
</dbReference>
<feature type="compositionally biased region" description="Basic residues" evidence="1">
    <location>
        <begin position="62"/>
        <end position="79"/>
    </location>
</feature>
<sequence>MRREAPFATLPTTPEATIRRLQARRQRIDDHNLGRSFGLPERHARKLRLLAERANRQIWLSKRSRPSKPPTHRPTKRPK</sequence>
<evidence type="ECO:0000256" key="1">
    <source>
        <dbReference type="SAM" id="MobiDB-lite"/>
    </source>
</evidence>
<protein>
    <submittedName>
        <fullName evidence="2">Uncharacterized protein</fullName>
    </submittedName>
</protein>
<name>A0ABV7YI39_9ACTN</name>
<dbReference type="RefSeq" id="WP_205119268.1">
    <property type="nucleotide sequence ID" value="NZ_JAFBCM010000001.1"/>
</dbReference>